<comment type="caution">
    <text evidence="5">The sequence shown here is derived from an EMBL/GenBank/DDBJ whole genome shotgun (WGS) entry which is preliminary data.</text>
</comment>
<keyword evidence="1" id="KW-0436">Ligase</keyword>
<dbReference type="RefSeq" id="WP_093517897.1">
    <property type="nucleotide sequence ID" value="NZ_FOSK01000003.1"/>
</dbReference>
<dbReference type="InterPro" id="IPR008146">
    <property type="entry name" value="Gln_synth_cat_dom"/>
</dbReference>
<evidence type="ECO:0000256" key="2">
    <source>
        <dbReference type="PROSITE-ProRule" id="PRU01331"/>
    </source>
</evidence>
<sequence>MMTFSEEQAASKEALAKQIGQLKQRGVHSVITQVPDMNGLLRCRLRPLDGLEKGCSTNSSLYLIPHGDGQPAGEQIYESPHVWYHTGFGNLHSLADGNTLCQLGWRPEVSEVLLNCYERGGERFSLDVRRPLAMLEEKLAELKFTMKVGMEFEFGIFHFDRALVEAGEHHKLKPFGHSLQYDSVNRDPDYMDLMEAFRVRMDSLGIGVSSMESEIGWGMYEVALSPTSPLQAADNAVRARHHLKELCREHDLIATFMARYQPMGQDSACGTHVHISLYDEMGHNVFYDREAVLSERGRFFVAGLLAQMQASHLAFRPTINSYRRLSRFTGCPEEVCWGEEHRVSAVRVISSPDPQAIRLEHRCPGADTHPHIIVPLIAAAGLEGLRKREEPPAMLIGDPGKDETLEKLPRSLEASLELFRESDFVKEALGTSLADQYARSRENELKAFKAWIEKDITSFEFLRYFEGV</sequence>
<gene>
    <name evidence="5" type="ORF">SAMN04488518_1037</name>
</gene>
<evidence type="ECO:0000256" key="3">
    <source>
        <dbReference type="RuleBase" id="RU000384"/>
    </source>
</evidence>
<feature type="domain" description="GS catalytic" evidence="4">
    <location>
        <begin position="128"/>
        <end position="468"/>
    </location>
</feature>
<accession>A0A1I3XLU0</accession>
<dbReference type="Gene3D" id="3.30.590.10">
    <property type="entry name" value="Glutamine synthetase/guanido kinase, catalytic domain"/>
    <property type="match status" value="1"/>
</dbReference>
<dbReference type="Proteomes" id="UP000199598">
    <property type="component" value="Unassembled WGS sequence"/>
</dbReference>
<evidence type="ECO:0000313" key="5">
    <source>
        <dbReference type="EMBL" id="SFK20319.1"/>
    </source>
</evidence>
<name>A0A1I3XLU0_9HYPH</name>
<proteinExistence type="inferred from homology"/>
<dbReference type="PROSITE" id="PS51987">
    <property type="entry name" value="GS_CATALYTIC"/>
    <property type="match status" value="1"/>
</dbReference>
<dbReference type="EMBL" id="FOSK01000003">
    <property type="protein sequence ID" value="SFK20319.1"/>
    <property type="molecule type" value="Genomic_DNA"/>
</dbReference>
<dbReference type="Pfam" id="PF00120">
    <property type="entry name" value="Gln-synt_C"/>
    <property type="match status" value="1"/>
</dbReference>
<dbReference type="SUPFAM" id="SSF55931">
    <property type="entry name" value="Glutamine synthetase/guanido kinase"/>
    <property type="match status" value="1"/>
</dbReference>
<evidence type="ECO:0000313" key="6">
    <source>
        <dbReference type="Proteomes" id="UP000199598"/>
    </source>
</evidence>
<dbReference type="InterPro" id="IPR014746">
    <property type="entry name" value="Gln_synth/guanido_kin_cat_dom"/>
</dbReference>
<reference evidence="5 6" key="1">
    <citation type="submission" date="2016-10" db="EMBL/GenBank/DDBJ databases">
        <authorList>
            <person name="Varghese N."/>
            <person name="Submissions S."/>
        </authorList>
    </citation>
    <scope>NUCLEOTIDE SEQUENCE [LARGE SCALE GENOMIC DNA]</scope>
    <source>
        <strain evidence="5 6">DSM 16392</strain>
    </source>
</reference>
<keyword evidence="6" id="KW-1185">Reference proteome</keyword>
<dbReference type="SMART" id="SM01230">
    <property type="entry name" value="Gln-synt_C"/>
    <property type="match status" value="1"/>
</dbReference>
<organism evidence="5 6">
    <name type="scientific">Pseudovibrio ascidiaceicola</name>
    <dbReference type="NCBI Taxonomy" id="285279"/>
    <lineage>
        <taxon>Bacteria</taxon>
        <taxon>Pseudomonadati</taxon>
        <taxon>Pseudomonadota</taxon>
        <taxon>Alphaproteobacteria</taxon>
        <taxon>Hyphomicrobiales</taxon>
        <taxon>Stappiaceae</taxon>
        <taxon>Pseudovibrio</taxon>
    </lineage>
</organism>
<evidence type="ECO:0000259" key="4">
    <source>
        <dbReference type="PROSITE" id="PS51987"/>
    </source>
</evidence>
<protein>
    <submittedName>
        <fullName evidence="5">Glutamine synthetase</fullName>
    </submittedName>
</protein>
<comment type="similarity">
    <text evidence="2 3">Belongs to the glutamine synthetase family.</text>
</comment>
<dbReference type="PANTHER" id="PTHR43785">
    <property type="entry name" value="GAMMA-GLUTAMYLPUTRESCINE SYNTHETASE"/>
    <property type="match status" value="1"/>
</dbReference>
<dbReference type="PANTHER" id="PTHR43785:SF12">
    <property type="entry name" value="TYPE-1 GLUTAMINE SYNTHETASE 2"/>
    <property type="match status" value="1"/>
</dbReference>
<evidence type="ECO:0000256" key="1">
    <source>
        <dbReference type="ARBA" id="ARBA00022598"/>
    </source>
</evidence>